<organism evidence="2">
    <name type="scientific">Aspergillus flavus</name>
    <dbReference type="NCBI Taxonomy" id="5059"/>
    <lineage>
        <taxon>Eukaryota</taxon>
        <taxon>Fungi</taxon>
        <taxon>Dikarya</taxon>
        <taxon>Ascomycota</taxon>
        <taxon>Pezizomycotina</taxon>
        <taxon>Eurotiomycetes</taxon>
        <taxon>Eurotiomycetidae</taxon>
        <taxon>Eurotiales</taxon>
        <taxon>Aspergillaceae</taxon>
        <taxon>Aspergillus</taxon>
        <taxon>Aspergillus subgen. Circumdati</taxon>
    </lineage>
</organism>
<gene>
    <name evidence="2" type="ORF">BDV35DRAFT_336465</name>
</gene>
<dbReference type="Proteomes" id="UP000325434">
    <property type="component" value="Unassembled WGS sequence"/>
</dbReference>
<evidence type="ECO:0000256" key="1">
    <source>
        <dbReference type="SAM" id="SignalP"/>
    </source>
</evidence>
<name>A0A5N6HGK0_ASPFL</name>
<dbReference type="EMBL" id="ML734555">
    <property type="protein sequence ID" value="KAB8252440.1"/>
    <property type="molecule type" value="Genomic_DNA"/>
</dbReference>
<sequence>MVSYIVLIFLAPLLTTWLPKLNNHPVLPVSRQRCHTICSHNRKIPLSKDKPPNQICHPPAARPSFPGPGSVIGTIMLSVLSIKGRKKGRS</sequence>
<dbReference type="AlphaFoldDB" id="A0A5N6HGK0"/>
<reference evidence="2" key="1">
    <citation type="submission" date="2019-04" db="EMBL/GenBank/DDBJ databases">
        <title>Friends and foes A comparative genomics study of 23 Aspergillus species from section Flavi.</title>
        <authorList>
            <consortium name="DOE Joint Genome Institute"/>
            <person name="Kjaerbolling I."/>
            <person name="Vesth T."/>
            <person name="Frisvad J.C."/>
            <person name="Nybo J.L."/>
            <person name="Theobald S."/>
            <person name="Kildgaard S."/>
            <person name="Isbrandt T."/>
            <person name="Kuo A."/>
            <person name="Sato A."/>
            <person name="Lyhne E.K."/>
            <person name="Kogle M.E."/>
            <person name="Wiebenga A."/>
            <person name="Kun R.S."/>
            <person name="Lubbers R.J."/>
            <person name="Makela M.R."/>
            <person name="Barry K."/>
            <person name="Chovatia M."/>
            <person name="Clum A."/>
            <person name="Daum C."/>
            <person name="Haridas S."/>
            <person name="He G."/>
            <person name="LaButti K."/>
            <person name="Lipzen A."/>
            <person name="Mondo S."/>
            <person name="Riley R."/>
            <person name="Salamov A."/>
            <person name="Simmons B.A."/>
            <person name="Magnuson J.K."/>
            <person name="Henrissat B."/>
            <person name="Mortensen U.H."/>
            <person name="Larsen T.O."/>
            <person name="Devries R.P."/>
            <person name="Grigoriev I.V."/>
            <person name="Machida M."/>
            <person name="Baker S.E."/>
            <person name="Andersen M.R."/>
        </authorList>
    </citation>
    <scope>NUCLEOTIDE SEQUENCE [LARGE SCALE GENOMIC DNA]</scope>
    <source>
        <strain evidence="2">CBS 121.62</strain>
    </source>
</reference>
<accession>A0A5N6HGK0</accession>
<feature type="signal peptide" evidence="1">
    <location>
        <begin position="1"/>
        <end position="16"/>
    </location>
</feature>
<feature type="chain" id="PRO_5024931133" evidence="1">
    <location>
        <begin position="17"/>
        <end position="90"/>
    </location>
</feature>
<proteinExistence type="predicted"/>
<protein>
    <submittedName>
        <fullName evidence="2">Uncharacterized protein</fullName>
    </submittedName>
</protein>
<evidence type="ECO:0000313" key="2">
    <source>
        <dbReference type="EMBL" id="KAB8252440.1"/>
    </source>
</evidence>
<keyword evidence="1" id="KW-0732">Signal</keyword>